<dbReference type="AlphaFoldDB" id="A0A517LTV6"/>
<dbReference type="Proteomes" id="UP000319557">
    <property type="component" value="Chromosome"/>
</dbReference>
<proteinExistence type="predicted"/>
<dbReference type="OrthoDB" id="127333at2"/>
<evidence type="ECO:0000313" key="2">
    <source>
        <dbReference type="Proteomes" id="UP000319557"/>
    </source>
</evidence>
<organism evidence="1 2">
    <name type="scientific">Rosistilla ulvae</name>
    <dbReference type="NCBI Taxonomy" id="1930277"/>
    <lineage>
        <taxon>Bacteria</taxon>
        <taxon>Pseudomonadati</taxon>
        <taxon>Planctomycetota</taxon>
        <taxon>Planctomycetia</taxon>
        <taxon>Pirellulales</taxon>
        <taxon>Pirellulaceae</taxon>
        <taxon>Rosistilla</taxon>
    </lineage>
</organism>
<name>A0A517LTV6_9BACT</name>
<dbReference type="PANTHER" id="PTHR43737">
    <property type="entry name" value="BLL7424 PROTEIN"/>
    <property type="match status" value="1"/>
</dbReference>
<evidence type="ECO:0008006" key="3">
    <source>
        <dbReference type="Google" id="ProtNLM"/>
    </source>
</evidence>
<dbReference type="KEGG" id="ruv:EC9_02050"/>
<keyword evidence="2" id="KW-1185">Reference proteome</keyword>
<dbReference type="InterPro" id="IPR006311">
    <property type="entry name" value="TAT_signal"/>
</dbReference>
<dbReference type="Pfam" id="PF07394">
    <property type="entry name" value="DUF1501"/>
    <property type="match status" value="1"/>
</dbReference>
<dbReference type="PANTHER" id="PTHR43737:SF1">
    <property type="entry name" value="DUF1501 DOMAIN-CONTAINING PROTEIN"/>
    <property type="match status" value="1"/>
</dbReference>
<dbReference type="InterPro" id="IPR017850">
    <property type="entry name" value="Alkaline_phosphatase_core_sf"/>
</dbReference>
<reference evidence="1 2" key="1">
    <citation type="submission" date="2019-02" db="EMBL/GenBank/DDBJ databases">
        <title>Deep-cultivation of Planctomycetes and their phenomic and genomic characterization uncovers novel biology.</title>
        <authorList>
            <person name="Wiegand S."/>
            <person name="Jogler M."/>
            <person name="Boedeker C."/>
            <person name="Pinto D."/>
            <person name="Vollmers J."/>
            <person name="Rivas-Marin E."/>
            <person name="Kohn T."/>
            <person name="Peeters S.H."/>
            <person name="Heuer A."/>
            <person name="Rast P."/>
            <person name="Oberbeckmann S."/>
            <person name="Bunk B."/>
            <person name="Jeske O."/>
            <person name="Meyerdierks A."/>
            <person name="Storesund J.E."/>
            <person name="Kallscheuer N."/>
            <person name="Luecker S."/>
            <person name="Lage O.M."/>
            <person name="Pohl T."/>
            <person name="Merkel B.J."/>
            <person name="Hornburger P."/>
            <person name="Mueller R.-W."/>
            <person name="Bruemmer F."/>
            <person name="Labrenz M."/>
            <person name="Spormann A.M."/>
            <person name="Op den Camp H."/>
            <person name="Overmann J."/>
            <person name="Amann R."/>
            <person name="Jetten M.S.M."/>
            <person name="Mascher T."/>
            <person name="Medema M.H."/>
            <person name="Devos D.P."/>
            <person name="Kaster A.-K."/>
            <person name="Ovreas L."/>
            <person name="Rohde M."/>
            <person name="Galperin M.Y."/>
            <person name="Jogler C."/>
        </authorList>
    </citation>
    <scope>NUCLEOTIDE SEQUENCE [LARGE SCALE GENOMIC DNA]</scope>
    <source>
        <strain evidence="1 2">EC9</strain>
    </source>
</reference>
<dbReference type="InterPro" id="IPR010869">
    <property type="entry name" value="DUF1501"/>
</dbReference>
<gene>
    <name evidence="1" type="ORF">EC9_02050</name>
</gene>
<evidence type="ECO:0000313" key="1">
    <source>
        <dbReference type="EMBL" id="QDS86047.1"/>
    </source>
</evidence>
<dbReference type="EMBL" id="CP036261">
    <property type="protein sequence ID" value="QDS86047.1"/>
    <property type="molecule type" value="Genomic_DNA"/>
</dbReference>
<dbReference type="PROSITE" id="PS51318">
    <property type="entry name" value="TAT"/>
    <property type="match status" value="1"/>
</dbReference>
<dbReference type="RefSeq" id="WP_145341596.1">
    <property type="nucleotide sequence ID" value="NZ_CP036261.1"/>
</dbReference>
<accession>A0A517LTV6</accession>
<sequence length="455" mass="49629">MLTILGRSGGAGQYCDGVSRRNFIKVGGMTLGTLSLPQLLQAEAAKGEGHRPHKAVINVFLPGGPPHQDMWDLKQDAPSEIRGEFRPIGTSVPGIEICELFPKLAKQMEHCAIIRSVVGAKGPHYSDQCVTGWDARNNEPAGGWPSMGAWVSKLQGPAGNAMPPHVSLMYKTRHAPWGEPGAGGFLGLAHAPFRLMGGKGETSKIDNMVLKDITLERLQDRAGLLKSIDSLQRELDSTGAMDGMDAFTNQALGILTSSKLADAMDLSKEDPAIVERYGTGDPQFRADGAPKMVENLLIARRLVEAGARVVSLNFSRWDWHGQNFKRARQDMPMLDQALAALIQDLVERNLDKDVSVVCWGEFGRTPKINANAGRDHWPRVSTALLACGGMRTGQVIGSTNRLGEHAVDRPIQFQEVLATLYHNLGIDLNTVREFDLRGRPQYPVAQGIEPIRELV</sequence>
<protein>
    <recommendedName>
        <fullName evidence="3">DUF1501 domain-containing protein</fullName>
    </recommendedName>
</protein>
<dbReference type="SUPFAM" id="SSF53649">
    <property type="entry name" value="Alkaline phosphatase-like"/>
    <property type="match status" value="1"/>
</dbReference>